<dbReference type="PANTHER" id="PTHR13799:SF14">
    <property type="entry name" value="GTP CYCLOHYDROLASE 1 TYPE 2 HOMOLOG"/>
    <property type="match status" value="1"/>
</dbReference>
<dbReference type="InterPro" id="IPR002678">
    <property type="entry name" value="DUF34/NIF3"/>
</dbReference>
<sequence>MVQVKDIMAVMEGIAPRKLAESWDKPGLAVGDPNHEVKKILVALDVTKEVIAEAAEMGADMIITHHPMLLFQKFDSITTETSVGSKIISLIQNNIAAFSAHTNLDIAKGGTNDVLAELIGLQDLTYLEETWAEDLKKIAVFVPVTHAEAVRKAMCDAGAGEIGNYTCCTFGAPGESTFLPMEGSNPFLGEQGKLERVEEVRLEALVPASQAANVIAAMKAAHPYEEVAYDVYAVEQRYKKEGIGRMGVLPAPVAFADFARMLKEKLGLDSIRLTGDAHKMIQKVALCTGSGAEFIMPAYYAGADAYLTADIKFHEAQKAVETGICVADVTHYASEVLIVPVIQKALEQAAAEKGWALEVVCSKVNGQTFWAL</sequence>
<evidence type="ECO:0000256" key="4">
    <source>
        <dbReference type="PIRNR" id="PIRNR037489"/>
    </source>
</evidence>
<accession>A0A1M6M9F9</accession>
<keyword evidence="3 4" id="KW-0479">Metal-binding</keyword>
<evidence type="ECO:0000256" key="5">
    <source>
        <dbReference type="PIRSR" id="PIRSR602678-1"/>
    </source>
</evidence>
<dbReference type="NCBIfam" id="TIGR00486">
    <property type="entry name" value="YbgI_SA1388"/>
    <property type="match status" value="1"/>
</dbReference>
<dbReference type="Gene3D" id="3.40.1390.30">
    <property type="entry name" value="NIF3 (NGG1p interacting factor 3)-like"/>
    <property type="match status" value="1"/>
</dbReference>
<name>A0A1M6M9F9_9FIRM</name>
<comment type="similarity">
    <text evidence="1 4">Belongs to the GTP cyclohydrolase I type 2/NIF3 family.</text>
</comment>
<feature type="binding site" evidence="5">
    <location>
        <position position="331"/>
    </location>
    <ligand>
        <name>a divalent metal cation</name>
        <dbReference type="ChEBI" id="CHEBI:60240"/>
        <label>1</label>
    </ligand>
</feature>
<dbReference type="PIRSF" id="PIRSF037489">
    <property type="entry name" value="UCP037489_NIF3_YqfO"/>
    <property type="match status" value="1"/>
</dbReference>
<evidence type="ECO:0000256" key="1">
    <source>
        <dbReference type="ARBA" id="ARBA00006964"/>
    </source>
</evidence>
<dbReference type="GO" id="GO:0005737">
    <property type="term" value="C:cytoplasm"/>
    <property type="evidence" value="ECO:0007669"/>
    <property type="project" value="TreeGrafter"/>
</dbReference>
<organism evidence="6 7">
    <name type="scientific">Anaerotignum lactatifermentans DSM 14214</name>
    <dbReference type="NCBI Taxonomy" id="1121323"/>
    <lineage>
        <taxon>Bacteria</taxon>
        <taxon>Bacillati</taxon>
        <taxon>Bacillota</taxon>
        <taxon>Clostridia</taxon>
        <taxon>Lachnospirales</taxon>
        <taxon>Anaerotignaceae</taxon>
        <taxon>Anaerotignum</taxon>
    </lineage>
</organism>
<dbReference type="OrthoDB" id="9792792at2"/>
<dbReference type="EMBL" id="FRAH01000006">
    <property type="protein sequence ID" value="SHJ80082.1"/>
    <property type="molecule type" value="Genomic_DNA"/>
</dbReference>
<evidence type="ECO:0000256" key="3">
    <source>
        <dbReference type="ARBA" id="ARBA00022723"/>
    </source>
</evidence>
<evidence type="ECO:0000313" key="7">
    <source>
        <dbReference type="Proteomes" id="UP000183975"/>
    </source>
</evidence>
<dbReference type="GO" id="GO:0046872">
    <property type="term" value="F:metal ion binding"/>
    <property type="evidence" value="ECO:0007669"/>
    <property type="project" value="UniProtKB-UniRule"/>
</dbReference>
<dbReference type="Gene3D" id="3.30.70.120">
    <property type="match status" value="1"/>
</dbReference>
<protein>
    <recommendedName>
        <fullName evidence="2 4">GTP cyclohydrolase 1 type 2 homolog</fullName>
    </recommendedName>
</protein>
<feature type="binding site" evidence="5">
    <location>
        <position position="105"/>
    </location>
    <ligand>
        <name>a divalent metal cation</name>
        <dbReference type="ChEBI" id="CHEBI:60240"/>
        <label>1</label>
    </ligand>
</feature>
<feature type="binding site" evidence="5">
    <location>
        <position position="65"/>
    </location>
    <ligand>
        <name>a divalent metal cation</name>
        <dbReference type="ChEBI" id="CHEBI:60240"/>
        <label>1</label>
    </ligand>
</feature>
<dbReference type="Proteomes" id="UP000183975">
    <property type="component" value="Unassembled WGS sequence"/>
</dbReference>
<dbReference type="RefSeq" id="WP_072848901.1">
    <property type="nucleotide sequence ID" value="NZ_FRAH01000006.1"/>
</dbReference>
<reference evidence="6 7" key="1">
    <citation type="submission" date="2016-11" db="EMBL/GenBank/DDBJ databases">
        <authorList>
            <person name="Jaros S."/>
            <person name="Januszkiewicz K."/>
            <person name="Wedrychowicz H."/>
        </authorList>
    </citation>
    <scope>NUCLEOTIDE SEQUENCE [LARGE SCALE GENOMIC DNA]</scope>
    <source>
        <strain evidence="6 7">DSM 14214</strain>
    </source>
</reference>
<gene>
    <name evidence="6" type="ORF">SAMN02745138_00534</name>
</gene>
<feature type="binding site" evidence="5">
    <location>
        <position position="335"/>
    </location>
    <ligand>
        <name>a divalent metal cation</name>
        <dbReference type="ChEBI" id="CHEBI:60240"/>
        <label>1</label>
    </ligand>
</feature>
<dbReference type="FunFam" id="3.40.1390.30:FF:000001">
    <property type="entry name" value="GTP cyclohydrolase 1 type 2"/>
    <property type="match status" value="1"/>
</dbReference>
<dbReference type="FunFam" id="3.30.70.120:FF:000006">
    <property type="entry name" value="GTP cyclohydrolase 1 type 2 homolog"/>
    <property type="match status" value="1"/>
</dbReference>
<dbReference type="AlphaFoldDB" id="A0A1M6M9F9"/>
<dbReference type="InterPro" id="IPR015867">
    <property type="entry name" value="N-reg_PII/ATP_PRibTrfase_C"/>
</dbReference>
<dbReference type="InterPro" id="IPR036069">
    <property type="entry name" value="DUF34/NIF3_sf"/>
</dbReference>
<feature type="binding site" evidence="5">
    <location>
        <position position="66"/>
    </location>
    <ligand>
        <name>a divalent metal cation</name>
        <dbReference type="ChEBI" id="CHEBI:60240"/>
        <label>1</label>
    </ligand>
</feature>
<dbReference type="InterPro" id="IPR017221">
    <property type="entry name" value="DUF34/NIF3_bac"/>
</dbReference>
<evidence type="ECO:0000256" key="2">
    <source>
        <dbReference type="ARBA" id="ARBA00022112"/>
    </source>
</evidence>
<evidence type="ECO:0000313" key="6">
    <source>
        <dbReference type="EMBL" id="SHJ80082.1"/>
    </source>
</evidence>
<dbReference type="Pfam" id="PF01784">
    <property type="entry name" value="DUF34_NIF3"/>
    <property type="match status" value="1"/>
</dbReference>
<keyword evidence="7" id="KW-1185">Reference proteome</keyword>
<dbReference type="PANTHER" id="PTHR13799">
    <property type="entry name" value="NGG1 INTERACTING FACTOR 3"/>
    <property type="match status" value="1"/>
</dbReference>
<dbReference type="SUPFAM" id="SSF102705">
    <property type="entry name" value="NIF3 (NGG1p interacting factor 3)-like"/>
    <property type="match status" value="1"/>
</dbReference>
<proteinExistence type="inferred from homology"/>